<evidence type="ECO:0000313" key="2">
    <source>
        <dbReference type="Proteomes" id="UP000594778"/>
    </source>
</evidence>
<name>A0A7T2S7D6_DELAC</name>
<proteinExistence type="predicted"/>
<organism evidence="1 2">
    <name type="scientific">Delftia acidovorans</name>
    <name type="common">Pseudomonas acidovorans</name>
    <name type="synonym">Comamonas acidovorans</name>
    <dbReference type="NCBI Taxonomy" id="80866"/>
    <lineage>
        <taxon>Bacteria</taxon>
        <taxon>Pseudomonadati</taxon>
        <taxon>Pseudomonadota</taxon>
        <taxon>Betaproteobacteria</taxon>
        <taxon>Burkholderiales</taxon>
        <taxon>Comamonadaceae</taxon>
        <taxon>Delftia</taxon>
    </lineage>
</organism>
<accession>A0A7T2S7D6</accession>
<dbReference type="Proteomes" id="UP000594778">
    <property type="component" value="Chromosome"/>
</dbReference>
<dbReference type="EMBL" id="CP065668">
    <property type="protein sequence ID" value="QPS10291.1"/>
    <property type="molecule type" value="Genomic_DNA"/>
</dbReference>
<dbReference type="AlphaFoldDB" id="A0A7T2S7D6"/>
<evidence type="ECO:0000313" key="1">
    <source>
        <dbReference type="EMBL" id="QPS10291.1"/>
    </source>
</evidence>
<dbReference type="RefSeq" id="WP_197956845.1">
    <property type="nucleotide sequence ID" value="NZ_CP065668.1"/>
</dbReference>
<reference evidence="1 2" key="1">
    <citation type="submission" date="2020-12" db="EMBL/GenBank/DDBJ databases">
        <title>FDA dAtabase for Regulatory Grade micrObial Sequences (FDA-ARGOS): Supporting development and validation of Infectious Disease Dx tests.</title>
        <authorList>
            <person name="Sproer C."/>
            <person name="Gronow S."/>
            <person name="Severitt S."/>
            <person name="Schroder I."/>
            <person name="Tallon L."/>
            <person name="Sadzewicz L."/>
            <person name="Zhao X."/>
            <person name="Boylan J."/>
            <person name="Ott S."/>
            <person name="Bowen H."/>
            <person name="Vavikolanu K."/>
            <person name="Mehta A."/>
            <person name="Aluvathingal J."/>
            <person name="Nadendla S."/>
            <person name="Lowell S."/>
            <person name="Myers T."/>
            <person name="Yan Y."/>
            <person name="Sichtig H."/>
        </authorList>
    </citation>
    <scope>NUCLEOTIDE SEQUENCE [LARGE SCALE GENOMIC DNA]</scope>
    <source>
        <strain evidence="1 2">FDAARGOS_909</strain>
    </source>
</reference>
<sequence length="230" mass="24466">MGQEQTEHLHLPLPDPGGTLEHDVLGLILAYVMIDMAIHELGQDVATMATQQALNTAMQSVTQALANKASVAQLQEVDQAQTNALQALSVNTQQALQQLRQDIANKAVHLSAVAQASNAQQAREGAAKIKRLVQESATSASHGQPLVAGVEYALQADAAYSRQLPAGAQPGDAIRLRDPTGDWKLGRITITRGDPAYTINSLADDMLINTNAWAVTLTYAGANNWTLTKG</sequence>
<protein>
    <submittedName>
        <fullName evidence="1">Uncharacterized protein</fullName>
    </submittedName>
</protein>
<gene>
    <name evidence="1" type="ORF">I6G66_09965</name>
</gene>